<keyword evidence="1" id="KW-0472">Membrane</keyword>
<keyword evidence="1" id="KW-0812">Transmembrane</keyword>
<organism evidence="2 3">
    <name type="scientific">Dentiscutata erythropus</name>
    <dbReference type="NCBI Taxonomy" id="1348616"/>
    <lineage>
        <taxon>Eukaryota</taxon>
        <taxon>Fungi</taxon>
        <taxon>Fungi incertae sedis</taxon>
        <taxon>Mucoromycota</taxon>
        <taxon>Glomeromycotina</taxon>
        <taxon>Glomeromycetes</taxon>
        <taxon>Diversisporales</taxon>
        <taxon>Gigasporaceae</taxon>
        <taxon>Dentiscutata</taxon>
    </lineage>
</organism>
<protein>
    <submittedName>
        <fullName evidence="2">24629_t:CDS:1</fullName>
    </submittedName>
</protein>
<feature type="transmembrane region" description="Helical" evidence="1">
    <location>
        <begin position="21"/>
        <end position="42"/>
    </location>
</feature>
<name>A0A9N9PGF2_9GLOM</name>
<proteinExistence type="predicted"/>
<keyword evidence="3" id="KW-1185">Reference proteome</keyword>
<evidence type="ECO:0000313" key="3">
    <source>
        <dbReference type="Proteomes" id="UP000789405"/>
    </source>
</evidence>
<comment type="caution">
    <text evidence="2">The sequence shown here is derived from an EMBL/GenBank/DDBJ whole genome shotgun (WGS) entry which is preliminary data.</text>
</comment>
<accession>A0A9N9PGF2</accession>
<keyword evidence="1" id="KW-1133">Transmembrane helix</keyword>
<evidence type="ECO:0000313" key="2">
    <source>
        <dbReference type="EMBL" id="CAG8814008.1"/>
    </source>
</evidence>
<sequence length="65" mass="7565">FIIVFLWALRRWSLRTVLKSLRFLVTLLFVVRVSELIEVAWISHYLGDPGSSSFFVGFSNKFIVS</sequence>
<dbReference type="AlphaFoldDB" id="A0A9N9PGF2"/>
<gene>
    <name evidence="2" type="ORF">DERYTH_LOCUS25888</name>
</gene>
<evidence type="ECO:0000256" key="1">
    <source>
        <dbReference type="SAM" id="Phobius"/>
    </source>
</evidence>
<feature type="non-terminal residue" evidence="2">
    <location>
        <position position="65"/>
    </location>
</feature>
<reference evidence="2" key="1">
    <citation type="submission" date="2021-06" db="EMBL/GenBank/DDBJ databases">
        <authorList>
            <person name="Kallberg Y."/>
            <person name="Tangrot J."/>
            <person name="Rosling A."/>
        </authorList>
    </citation>
    <scope>NUCLEOTIDE SEQUENCE</scope>
    <source>
        <strain evidence="2">MA453B</strain>
    </source>
</reference>
<dbReference type="EMBL" id="CAJVPY010050809">
    <property type="protein sequence ID" value="CAG8814008.1"/>
    <property type="molecule type" value="Genomic_DNA"/>
</dbReference>
<dbReference type="Proteomes" id="UP000789405">
    <property type="component" value="Unassembled WGS sequence"/>
</dbReference>